<dbReference type="InterPro" id="IPR027643">
    <property type="entry name" value="Formin-like_plant"/>
</dbReference>
<keyword evidence="8" id="KW-1185">Reference proteome</keyword>
<comment type="similarity">
    <text evidence="1">Belongs to the formin-like family. Class-I subfamily.</text>
</comment>
<evidence type="ECO:0000313" key="7">
    <source>
        <dbReference type="EMBL" id="KAF5728775.1"/>
    </source>
</evidence>
<dbReference type="PANTHER" id="PTHR23213">
    <property type="entry name" value="FORMIN-RELATED"/>
    <property type="match status" value="1"/>
</dbReference>
<reference evidence="7 8" key="1">
    <citation type="journal article" date="2020" name="Nat. Commun.">
        <title>Genome of Tripterygium wilfordii and identification of cytochrome P450 involved in triptolide biosynthesis.</title>
        <authorList>
            <person name="Tu L."/>
            <person name="Su P."/>
            <person name="Zhang Z."/>
            <person name="Gao L."/>
            <person name="Wang J."/>
            <person name="Hu T."/>
            <person name="Zhou J."/>
            <person name="Zhang Y."/>
            <person name="Zhao Y."/>
            <person name="Liu Y."/>
            <person name="Song Y."/>
            <person name="Tong Y."/>
            <person name="Lu Y."/>
            <person name="Yang J."/>
            <person name="Xu C."/>
            <person name="Jia M."/>
            <person name="Peters R.J."/>
            <person name="Huang L."/>
            <person name="Gao W."/>
        </authorList>
    </citation>
    <scope>NUCLEOTIDE SEQUENCE [LARGE SCALE GENOMIC DNA]</scope>
    <source>
        <strain evidence="8">cv. XIE 37</strain>
        <tissue evidence="7">Leaf</tissue>
    </source>
</reference>
<feature type="region of interest" description="Disordered" evidence="3">
    <location>
        <begin position="250"/>
        <end position="400"/>
    </location>
</feature>
<dbReference type="Gene3D" id="1.20.58.2220">
    <property type="entry name" value="Formin, FH2 domain"/>
    <property type="match status" value="1"/>
</dbReference>
<evidence type="ECO:0000256" key="4">
    <source>
        <dbReference type="SAM" id="Phobius"/>
    </source>
</evidence>
<feature type="compositionally biased region" description="Acidic residues" evidence="3">
    <location>
        <begin position="254"/>
        <end position="264"/>
    </location>
</feature>
<feature type="compositionally biased region" description="Pro residues" evidence="3">
    <location>
        <begin position="40"/>
        <end position="54"/>
    </location>
</feature>
<dbReference type="InParanoid" id="A0A7J7C4A8"/>
<comment type="caution">
    <text evidence="7">The sequence shown here is derived from an EMBL/GenBank/DDBJ whole genome shotgun (WGS) entry which is preliminary data.</text>
</comment>
<dbReference type="GO" id="GO:0045010">
    <property type="term" value="P:actin nucleation"/>
    <property type="evidence" value="ECO:0007669"/>
    <property type="project" value="InterPro"/>
</dbReference>
<feature type="compositionally biased region" description="Polar residues" evidence="3">
    <location>
        <begin position="277"/>
        <end position="288"/>
    </location>
</feature>
<evidence type="ECO:0000256" key="3">
    <source>
        <dbReference type="SAM" id="MobiDB-lite"/>
    </source>
</evidence>
<dbReference type="EMBL" id="JAAARO010000021">
    <property type="protein sequence ID" value="KAF5728775.1"/>
    <property type="molecule type" value="Genomic_DNA"/>
</dbReference>
<evidence type="ECO:0000313" key="8">
    <source>
        <dbReference type="Proteomes" id="UP000593562"/>
    </source>
</evidence>
<feature type="region of interest" description="Disordered" evidence="3">
    <location>
        <begin position="147"/>
        <end position="189"/>
    </location>
</feature>
<dbReference type="Proteomes" id="UP000593562">
    <property type="component" value="Unassembled WGS sequence"/>
</dbReference>
<sequence>MPTTAVSVLLLLLAFLSTTITTTGSRHRHLLHQPFFPVITEPPPQPTSPSPSPQPQINKSQPKYPFSTTPSTQQKPFFPSYSSSPPPPSPAILNTFPANISSILFPHRQNSSTHRPLIITISVSLSLLFVAVLAAISAFVIYFRPHHHSTTKKPPRSDSLRLFPPNTTPSDASQKTHHDNDQRRTPNTSTEFLYLGTLVNSRGANNSEIASNSAGIKSGVTSSPPYQRLGSPELKPLPPLPRLNYLHSFTSGEVEGDSDGEEEFFSPRGSSGRKESLNLSPIRQGSTLRTEDQVPQGESSKFGSRSFNSRTASCPYSNPYSNSVSTSPSPASNVSPGRLIQPDSVIDSSVPPQAVNLSPASISSSSLPSGRDFGNAPISQERNGPAPTREPPPPPPLPPLRFWEVPVDTRPPALLTPSRHVVFQNVSSPVLANEQLQTVTENVGSNSEETTPKLKLKPLHWDKVRASSDRVMVWDQIKSSSFKLNEEMIETLFVVNNSGLGSKEGNLRRQVLPTHSQENRVLDPKKSQNIAILLRALNVTIDEVCEGLLEGNSDTIGTELLESLLKMAPTKEEERKLKEYKDNSPFKLGPAEKFLREVLDVPFAFKRVEAMLYIANFDSEVEYLRRSFETLQQACAELRNSRMFLKLLETVLKTGNRMNVGTNRGDAHAFKLDTLLKLVDIKGTDGKTTLLHFVVQEIIRVEGYRISGANSNQTDEKTQQSAFQDEVEFRKLGLQVVSGLSGELTNVKKAATMDSDVLSNEVEKLASGISKISEVVKLNEEIVLKDKSRKFCESMTGFLKKAEEEILKIQAHEREALALVKEITECFHGNLAKGEAHQFRIFMVVRDFLSILDQVCKEVGKINERNVYSSFRQIPVTSILPPIFPGISGKQQHGSSDDGRSSSF</sequence>
<dbReference type="SMART" id="SM00498">
    <property type="entry name" value="FH2"/>
    <property type="match status" value="1"/>
</dbReference>
<keyword evidence="4" id="KW-0812">Transmembrane</keyword>
<feature type="compositionally biased region" description="Polar residues" evidence="3">
    <location>
        <begin position="66"/>
        <end position="75"/>
    </location>
</feature>
<dbReference type="SUPFAM" id="SSF101447">
    <property type="entry name" value="Formin homology 2 domain (FH2 domain)"/>
    <property type="match status" value="1"/>
</dbReference>
<dbReference type="OrthoDB" id="1668162at2759"/>
<keyword evidence="5" id="KW-0732">Signal</keyword>
<organism evidence="7 8">
    <name type="scientific">Tripterygium wilfordii</name>
    <name type="common">Thunder God vine</name>
    <dbReference type="NCBI Taxonomy" id="458696"/>
    <lineage>
        <taxon>Eukaryota</taxon>
        <taxon>Viridiplantae</taxon>
        <taxon>Streptophyta</taxon>
        <taxon>Embryophyta</taxon>
        <taxon>Tracheophyta</taxon>
        <taxon>Spermatophyta</taxon>
        <taxon>Magnoliopsida</taxon>
        <taxon>eudicotyledons</taxon>
        <taxon>Gunneridae</taxon>
        <taxon>Pentapetalae</taxon>
        <taxon>rosids</taxon>
        <taxon>fabids</taxon>
        <taxon>Celastrales</taxon>
        <taxon>Celastraceae</taxon>
        <taxon>Tripterygium</taxon>
    </lineage>
</organism>
<dbReference type="Pfam" id="PF02181">
    <property type="entry name" value="FH2"/>
    <property type="match status" value="1"/>
</dbReference>
<feature type="compositionally biased region" description="Pro residues" evidence="3">
    <location>
        <begin position="388"/>
        <end position="399"/>
    </location>
</feature>
<dbReference type="PANTHER" id="PTHR23213:SF368">
    <property type="entry name" value="HISTONE H3-K79 METHYLTRANSFERASE"/>
    <property type="match status" value="1"/>
</dbReference>
<evidence type="ECO:0000256" key="1">
    <source>
        <dbReference type="ARBA" id="ARBA00025793"/>
    </source>
</evidence>
<dbReference type="FunCoup" id="A0A7J7C4A8">
    <property type="interactions" value="3"/>
</dbReference>
<dbReference type="AlphaFoldDB" id="A0A7J7C4A8"/>
<protein>
    <recommendedName>
        <fullName evidence="2">Formin-like protein</fullName>
    </recommendedName>
</protein>
<feature type="transmembrane region" description="Helical" evidence="4">
    <location>
        <begin position="117"/>
        <end position="143"/>
    </location>
</feature>
<keyword evidence="4" id="KW-1133">Transmembrane helix</keyword>
<accession>A0A7J7C4A8</accession>
<feature type="domain" description="FH2" evidence="6">
    <location>
        <begin position="446"/>
        <end position="878"/>
    </location>
</feature>
<feature type="compositionally biased region" description="Basic and acidic residues" evidence="3">
    <location>
        <begin position="174"/>
        <end position="184"/>
    </location>
</feature>
<dbReference type="GO" id="GO:0051015">
    <property type="term" value="F:actin filament binding"/>
    <property type="evidence" value="ECO:0007669"/>
    <property type="project" value="InterPro"/>
</dbReference>
<evidence type="ECO:0000259" key="6">
    <source>
        <dbReference type="PROSITE" id="PS51444"/>
    </source>
</evidence>
<evidence type="ECO:0000256" key="5">
    <source>
        <dbReference type="SAM" id="SignalP"/>
    </source>
</evidence>
<feature type="compositionally biased region" description="Low complexity" evidence="3">
    <location>
        <begin position="357"/>
        <end position="369"/>
    </location>
</feature>
<gene>
    <name evidence="7" type="ORF">HS088_TW21G00928</name>
</gene>
<name>A0A7J7C4A8_TRIWF</name>
<feature type="signal peptide" evidence="5">
    <location>
        <begin position="1"/>
        <end position="24"/>
    </location>
</feature>
<evidence type="ECO:0000256" key="2">
    <source>
        <dbReference type="RuleBase" id="RU361260"/>
    </source>
</evidence>
<feature type="compositionally biased region" description="Polar residues" evidence="3">
    <location>
        <begin position="214"/>
        <end position="225"/>
    </location>
</feature>
<feature type="compositionally biased region" description="Low complexity" evidence="3">
    <location>
        <begin position="312"/>
        <end position="336"/>
    </location>
</feature>
<proteinExistence type="inferred from homology"/>
<dbReference type="InterPro" id="IPR015425">
    <property type="entry name" value="FH2_Formin"/>
</dbReference>
<dbReference type="PROSITE" id="PS51444">
    <property type="entry name" value="FH2"/>
    <property type="match status" value="1"/>
</dbReference>
<feature type="chain" id="PRO_5029867727" description="Formin-like protein" evidence="5">
    <location>
        <begin position="25"/>
        <end position="904"/>
    </location>
</feature>
<feature type="region of interest" description="Disordered" evidence="3">
    <location>
        <begin position="36"/>
        <end position="92"/>
    </location>
</feature>
<feature type="region of interest" description="Disordered" evidence="3">
    <location>
        <begin position="214"/>
        <end position="238"/>
    </location>
</feature>
<feature type="compositionally biased region" description="Polar residues" evidence="3">
    <location>
        <begin position="296"/>
        <end position="311"/>
    </location>
</feature>
<keyword evidence="4" id="KW-0472">Membrane</keyword>
<dbReference type="InterPro" id="IPR042201">
    <property type="entry name" value="FH2_Formin_sf"/>
</dbReference>